<comment type="caution">
    <text evidence="1">The sequence shown here is derived from an EMBL/GenBank/DDBJ whole genome shotgun (WGS) entry which is preliminary data.</text>
</comment>
<sequence length="59" mass="7135">DRGIRKAAAEKDPQVQVSEEKLAYWLTHCFMSYDKLSEEQKDKDRKIVIDWLYKNKFLE</sequence>
<feature type="non-terminal residue" evidence="1">
    <location>
        <position position="1"/>
    </location>
</feature>
<dbReference type="AlphaFoldDB" id="X0UXU5"/>
<gene>
    <name evidence="1" type="ORF">S01H1_34479</name>
</gene>
<evidence type="ECO:0000313" key="1">
    <source>
        <dbReference type="EMBL" id="GAG03987.1"/>
    </source>
</evidence>
<reference evidence="1" key="1">
    <citation type="journal article" date="2014" name="Front. Microbiol.">
        <title>High frequency of phylogenetically diverse reductive dehalogenase-homologous genes in deep subseafloor sedimentary metagenomes.</title>
        <authorList>
            <person name="Kawai M."/>
            <person name="Futagami T."/>
            <person name="Toyoda A."/>
            <person name="Takaki Y."/>
            <person name="Nishi S."/>
            <person name="Hori S."/>
            <person name="Arai W."/>
            <person name="Tsubouchi T."/>
            <person name="Morono Y."/>
            <person name="Uchiyama I."/>
            <person name="Ito T."/>
            <person name="Fujiyama A."/>
            <person name="Inagaki F."/>
            <person name="Takami H."/>
        </authorList>
    </citation>
    <scope>NUCLEOTIDE SEQUENCE</scope>
    <source>
        <strain evidence="1">Expedition CK06-06</strain>
    </source>
</reference>
<protein>
    <submittedName>
        <fullName evidence="1">Uncharacterized protein</fullName>
    </submittedName>
</protein>
<accession>X0UXU5</accession>
<organism evidence="1">
    <name type="scientific">marine sediment metagenome</name>
    <dbReference type="NCBI Taxonomy" id="412755"/>
    <lineage>
        <taxon>unclassified sequences</taxon>
        <taxon>metagenomes</taxon>
        <taxon>ecological metagenomes</taxon>
    </lineage>
</organism>
<dbReference type="EMBL" id="BARS01021471">
    <property type="protein sequence ID" value="GAG03987.1"/>
    <property type="molecule type" value="Genomic_DNA"/>
</dbReference>
<proteinExistence type="predicted"/>
<name>X0UXU5_9ZZZZ</name>